<reference evidence="2" key="1">
    <citation type="journal article" date="2016" name="Nature">
        <title>Genome evolution in the allotetraploid frog Xenopus laevis.</title>
        <authorList>
            <person name="Session A.M."/>
            <person name="Uno Y."/>
            <person name="Kwon T."/>
            <person name="Chapman J.A."/>
            <person name="Toyoda A."/>
            <person name="Takahashi S."/>
            <person name="Fukui A."/>
            <person name="Hikosaka A."/>
            <person name="Suzuki A."/>
            <person name="Kondo M."/>
            <person name="van Heeringen S.J."/>
            <person name="Quigley I."/>
            <person name="Heinz S."/>
            <person name="Ogino H."/>
            <person name="Ochi H."/>
            <person name="Hellsten U."/>
            <person name="Lyons J.B."/>
            <person name="Simakov O."/>
            <person name="Putnam N."/>
            <person name="Stites J."/>
            <person name="Kuroki Y."/>
            <person name="Tanaka T."/>
            <person name="Michiue T."/>
            <person name="Watanabe M."/>
            <person name="Bogdanovic O."/>
            <person name="Lister R."/>
            <person name="Georgiou G."/>
            <person name="Paranjpe S.S."/>
            <person name="van Kruijsbergen I."/>
            <person name="Shu S."/>
            <person name="Carlson J."/>
            <person name="Kinoshita T."/>
            <person name="Ohta Y."/>
            <person name="Mawaribuchi S."/>
            <person name="Jenkins J."/>
            <person name="Grimwood J."/>
            <person name="Schmutz J."/>
            <person name="Mitros T."/>
            <person name="Mozaffari S.V."/>
            <person name="Suzuki Y."/>
            <person name="Haramoto Y."/>
            <person name="Yamamoto T.S."/>
            <person name="Takagi C."/>
            <person name="Heald R."/>
            <person name="Miller K."/>
            <person name="Haudenschild C."/>
            <person name="Kitzman J."/>
            <person name="Nakayama T."/>
            <person name="Izutsu Y."/>
            <person name="Robert J."/>
            <person name="Fortriede J."/>
            <person name="Burns K."/>
            <person name="Lotay V."/>
            <person name="Karimi K."/>
            <person name="Yasuoka Y."/>
            <person name="Dichmann D.S."/>
            <person name="Flajnik M.F."/>
            <person name="Houston D.W."/>
            <person name="Shendure J."/>
            <person name="DuPasquier L."/>
            <person name="Vize P.D."/>
            <person name="Zorn A.M."/>
            <person name="Ito M."/>
            <person name="Marcotte E.M."/>
            <person name="Wallingford J.B."/>
            <person name="Ito Y."/>
            <person name="Asashima M."/>
            <person name="Ueno N."/>
            <person name="Matsuda Y."/>
            <person name="Veenstra G.J."/>
            <person name="Fujiyama A."/>
            <person name="Harland R.M."/>
            <person name="Taira M."/>
            <person name="Rokhsar D.S."/>
        </authorList>
    </citation>
    <scope>NUCLEOTIDE SEQUENCE [LARGE SCALE GENOMIC DNA]</scope>
    <source>
        <strain evidence="2">J</strain>
    </source>
</reference>
<dbReference type="EMBL" id="CM004469">
    <property type="protein sequence ID" value="OCT92579.1"/>
    <property type="molecule type" value="Genomic_DNA"/>
</dbReference>
<proteinExistence type="predicted"/>
<dbReference type="Proteomes" id="UP000694892">
    <property type="component" value="Chromosome 2S"/>
</dbReference>
<name>A0A974DIE6_XENLA</name>
<sequence>MHDKTSKNAFPLSKLWISATNTHSGDPKISQGKCVFRRFDTDGSADIVQLLMGLIGDKLYICICGEKKKKNRRVTTISSSKEWCRERVEWREKGV</sequence>
<evidence type="ECO:0000313" key="1">
    <source>
        <dbReference type="EMBL" id="OCT92579.1"/>
    </source>
</evidence>
<gene>
    <name evidence="1" type="ORF">XELAEV_18015635mg</name>
</gene>
<protein>
    <submittedName>
        <fullName evidence="1">Uncharacterized protein</fullName>
    </submittedName>
</protein>
<dbReference type="AlphaFoldDB" id="A0A974DIE6"/>
<evidence type="ECO:0000313" key="2">
    <source>
        <dbReference type="Proteomes" id="UP000694892"/>
    </source>
</evidence>
<accession>A0A974DIE6</accession>
<organism evidence="1 2">
    <name type="scientific">Xenopus laevis</name>
    <name type="common">African clawed frog</name>
    <dbReference type="NCBI Taxonomy" id="8355"/>
    <lineage>
        <taxon>Eukaryota</taxon>
        <taxon>Metazoa</taxon>
        <taxon>Chordata</taxon>
        <taxon>Craniata</taxon>
        <taxon>Vertebrata</taxon>
        <taxon>Euteleostomi</taxon>
        <taxon>Amphibia</taxon>
        <taxon>Batrachia</taxon>
        <taxon>Anura</taxon>
        <taxon>Pipoidea</taxon>
        <taxon>Pipidae</taxon>
        <taxon>Xenopodinae</taxon>
        <taxon>Xenopus</taxon>
        <taxon>Xenopus</taxon>
    </lineage>
</organism>